<feature type="transmembrane region" description="Helical" evidence="1">
    <location>
        <begin position="133"/>
        <end position="152"/>
    </location>
</feature>
<sequence length="472" mass="50778">MVAPPKPIPAPPPVKRAAALVAILGGALLLLWPAVLNGYPVIFSDTGAFISQTVVPLMIWDKPWIYGPFAWVFHQHVSLWFTIIAHALIVSHMVWLLGRVVGWGSPRRHVALCLALAALTALPWSVSIVMPDVLTPVAILGTALLAWGWPALSRAERAWLLVLTPIAVASHLSNLPVIFAVLVLALLLRAGWGVVMRAAVPLVGAIALLLVTNVVGHGRLSISPYGSTFLLARMIADGPAQRTIAALCPERGWYLCAFVGRLPDDADEFLWNQTSAMNRRPDGTAIFLGGREIAPEAREIVMETLRREPGTVVMLGLGNFLTQMTRSGLGDTTRRRDVGYGVIPHLRNGFPAAEEARFQSALQQRDELNAWALAVARVFPLVLILAAPFALLGWARAHAARDARALGLLLALLVGMTGNALAVGALSGPHPRYQARIAWFLPLAAVVFWRPRPGVIPAAAVPDPARSHTSPG</sequence>
<dbReference type="AlphaFoldDB" id="A0A840ACX6"/>
<proteinExistence type="predicted"/>
<accession>A0A840ACX6</accession>
<dbReference type="RefSeq" id="WP_184383454.1">
    <property type="nucleotide sequence ID" value="NZ_JACIDJ010000002.1"/>
</dbReference>
<feature type="transmembrane region" description="Helical" evidence="1">
    <location>
        <begin position="370"/>
        <end position="394"/>
    </location>
</feature>
<feature type="transmembrane region" description="Helical" evidence="1">
    <location>
        <begin position="109"/>
        <end position="127"/>
    </location>
</feature>
<gene>
    <name evidence="2" type="ORF">GGQ83_001823</name>
</gene>
<dbReference type="EMBL" id="JACIDJ010000002">
    <property type="protein sequence ID" value="MBB3898386.1"/>
    <property type="molecule type" value="Genomic_DNA"/>
</dbReference>
<keyword evidence="3" id="KW-1185">Reference proteome</keyword>
<keyword evidence="1" id="KW-0812">Transmembrane</keyword>
<comment type="caution">
    <text evidence="2">The sequence shown here is derived from an EMBL/GenBank/DDBJ whole genome shotgun (WGS) entry which is preliminary data.</text>
</comment>
<reference evidence="2 3" key="1">
    <citation type="submission" date="2020-08" db="EMBL/GenBank/DDBJ databases">
        <title>Genomic Encyclopedia of Type Strains, Phase IV (KMG-IV): sequencing the most valuable type-strain genomes for metagenomic binning, comparative biology and taxonomic classification.</title>
        <authorList>
            <person name="Goeker M."/>
        </authorList>
    </citation>
    <scope>NUCLEOTIDE SEQUENCE [LARGE SCALE GENOMIC DNA]</scope>
    <source>
        <strain evidence="2 3">DSM 19979</strain>
    </source>
</reference>
<feature type="transmembrane region" description="Helical" evidence="1">
    <location>
        <begin position="406"/>
        <end position="426"/>
    </location>
</feature>
<feature type="transmembrane region" description="Helical" evidence="1">
    <location>
        <begin position="194"/>
        <end position="215"/>
    </location>
</feature>
<evidence type="ECO:0000313" key="3">
    <source>
        <dbReference type="Proteomes" id="UP000553193"/>
    </source>
</evidence>
<organism evidence="2 3">
    <name type="scientific">Roseococcus suduntuyensis</name>
    <dbReference type="NCBI Taxonomy" id="455361"/>
    <lineage>
        <taxon>Bacteria</taxon>
        <taxon>Pseudomonadati</taxon>
        <taxon>Pseudomonadota</taxon>
        <taxon>Alphaproteobacteria</taxon>
        <taxon>Acetobacterales</taxon>
        <taxon>Roseomonadaceae</taxon>
        <taxon>Roseococcus</taxon>
    </lineage>
</organism>
<dbReference type="Proteomes" id="UP000553193">
    <property type="component" value="Unassembled WGS sequence"/>
</dbReference>
<protein>
    <submittedName>
        <fullName evidence="2">Uncharacterized protein</fullName>
    </submittedName>
</protein>
<keyword evidence="1" id="KW-1133">Transmembrane helix</keyword>
<keyword evidence="1" id="KW-0472">Membrane</keyword>
<feature type="transmembrane region" description="Helical" evidence="1">
    <location>
        <begin position="77"/>
        <end position="97"/>
    </location>
</feature>
<evidence type="ECO:0000313" key="2">
    <source>
        <dbReference type="EMBL" id="MBB3898386.1"/>
    </source>
</evidence>
<evidence type="ECO:0000256" key="1">
    <source>
        <dbReference type="SAM" id="Phobius"/>
    </source>
</evidence>
<name>A0A840ACX6_9PROT</name>
<feature type="transmembrane region" description="Helical" evidence="1">
    <location>
        <begin position="159"/>
        <end position="188"/>
    </location>
</feature>